<evidence type="ECO:0000313" key="2">
    <source>
        <dbReference type="Proteomes" id="UP001596481"/>
    </source>
</evidence>
<keyword evidence="2" id="KW-1185">Reference proteome</keyword>
<gene>
    <name evidence="1" type="ORF">ACFQJC_05055</name>
</gene>
<organism evidence="1 2">
    <name type="scientific">Haloferax namakaokahaiae</name>
    <dbReference type="NCBI Taxonomy" id="1748331"/>
    <lineage>
        <taxon>Archaea</taxon>
        <taxon>Methanobacteriati</taxon>
        <taxon>Methanobacteriota</taxon>
        <taxon>Stenosarchaea group</taxon>
        <taxon>Halobacteria</taxon>
        <taxon>Halobacteriales</taxon>
        <taxon>Haloferacaceae</taxon>
        <taxon>Haloferax</taxon>
    </lineage>
</organism>
<accession>A0ABD5ZCD5</accession>
<evidence type="ECO:0000313" key="1">
    <source>
        <dbReference type="EMBL" id="MFC7202874.1"/>
    </source>
</evidence>
<proteinExistence type="predicted"/>
<dbReference type="EMBL" id="JBHTAA010000001">
    <property type="protein sequence ID" value="MFC7202874.1"/>
    <property type="molecule type" value="Genomic_DNA"/>
</dbReference>
<sequence>MSKREQRVTLALKWHYLDNLDVDEIRDRFEETGHGSFAASTVRKYLNEEPSEAVLEQIEQEHANTRLQIAEREERMWQRAREAEDDAVEDVPLKRVVPQTKYCSGEQGVFRMQAWEFVDPGDDDWPEWAEEGDVIIRFIGVDRTIEPGDEYPLQSFDGSPKYTTEFCGLERDQSDLDGERAARMEQSQHLQAKGDVLGVYKDRVELSGTDGKPIEVTVSRERYEPDE</sequence>
<protein>
    <submittedName>
        <fullName evidence="1">Uncharacterized protein</fullName>
    </submittedName>
</protein>
<name>A0ABD5ZCD5_9EURY</name>
<comment type="caution">
    <text evidence="1">The sequence shown here is derived from an EMBL/GenBank/DDBJ whole genome shotgun (WGS) entry which is preliminary data.</text>
</comment>
<dbReference type="AlphaFoldDB" id="A0ABD5ZCD5"/>
<dbReference type="Proteomes" id="UP001596481">
    <property type="component" value="Unassembled WGS sequence"/>
</dbReference>
<dbReference type="RefSeq" id="WP_390222161.1">
    <property type="nucleotide sequence ID" value="NZ_JBHTAA010000001.1"/>
</dbReference>
<reference evidence="1 2" key="1">
    <citation type="journal article" date="2019" name="Int. J. Syst. Evol. Microbiol.">
        <title>The Global Catalogue of Microorganisms (GCM) 10K type strain sequencing project: providing services to taxonomists for standard genome sequencing and annotation.</title>
        <authorList>
            <consortium name="The Broad Institute Genomics Platform"/>
            <consortium name="The Broad Institute Genome Sequencing Center for Infectious Disease"/>
            <person name="Wu L."/>
            <person name="Ma J."/>
        </authorList>
    </citation>
    <scope>NUCLEOTIDE SEQUENCE [LARGE SCALE GENOMIC DNA]</scope>
    <source>
        <strain evidence="1 2">DSM 29988</strain>
    </source>
</reference>